<evidence type="ECO:0000313" key="6">
    <source>
        <dbReference type="Proteomes" id="UP000281677"/>
    </source>
</evidence>
<dbReference type="PANTHER" id="PTHR47775">
    <property type="entry name" value="BUD SITE SELECTION PROTEIN 14"/>
    <property type="match status" value="1"/>
</dbReference>
<organism evidence="5 6">
    <name type="scientific">Hortaea werneckii</name>
    <name type="common">Black yeast</name>
    <name type="synonym">Cladosporium werneckii</name>
    <dbReference type="NCBI Taxonomy" id="91943"/>
    <lineage>
        <taxon>Eukaryota</taxon>
        <taxon>Fungi</taxon>
        <taxon>Dikarya</taxon>
        <taxon>Ascomycota</taxon>
        <taxon>Pezizomycotina</taxon>
        <taxon>Dothideomycetes</taxon>
        <taxon>Dothideomycetidae</taxon>
        <taxon>Mycosphaerellales</taxon>
        <taxon>Teratosphaeriaceae</taxon>
        <taxon>Hortaea</taxon>
    </lineage>
</organism>
<name>A0A3M7I7B0_HORWE</name>
<evidence type="ECO:0000313" key="5">
    <source>
        <dbReference type="EMBL" id="RMZ21480.1"/>
    </source>
</evidence>
<dbReference type="SUPFAM" id="SSF50044">
    <property type="entry name" value="SH3-domain"/>
    <property type="match status" value="1"/>
</dbReference>
<accession>A0A3M7I7B0</accession>
<feature type="compositionally biased region" description="Low complexity" evidence="3">
    <location>
        <begin position="115"/>
        <end position="127"/>
    </location>
</feature>
<dbReference type="PANTHER" id="PTHR47775:SF1">
    <property type="entry name" value="BUD SITE SELECTION PROTEIN 14"/>
    <property type="match status" value="1"/>
</dbReference>
<dbReference type="GO" id="GO:0030950">
    <property type="term" value="P:establishment or maintenance of actin cytoskeleton polarity"/>
    <property type="evidence" value="ECO:0007669"/>
    <property type="project" value="TreeGrafter"/>
</dbReference>
<feature type="compositionally biased region" description="Basic and acidic residues" evidence="3">
    <location>
        <begin position="892"/>
        <end position="909"/>
    </location>
</feature>
<gene>
    <name evidence="5" type="ORF">D0859_14501</name>
</gene>
<feature type="region of interest" description="Disordered" evidence="3">
    <location>
        <begin position="1"/>
        <end position="145"/>
    </location>
</feature>
<feature type="compositionally biased region" description="Basic and acidic residues" evidence="3">
    <location>
        <begin position="263"/>
        <end position="274"/>
    </location>
</feature>
<dbReference type="OrthoDB" id="196165at2759"/>
<dbReference type="EMBL" id="QWIT01000663">
    <property type="protein sequence ID" value="RMZ21480.1"/>
    <property type="molecule type" value="Genomic_DNA"/>
</dbReference>
<feature type="domain" description="SH3" evidence="4">
    <location>
        <begin position="397"/>
        <end position="458"/>
    </location>
</feature>
<feature type="compositionally biased region" description="Acidic residues" evidence="3">
    <location>
        <begin position="935"/>
        <end position="946"/>
    </location>
</feature>
<feature type="compositionally biased region" description="Basic and acidic residues" evidence="3">
    <location>
        <begin position="979"/>
        <end position="997"/>
    </location>
</feature>
<keyword evidence="1 2" id="KW-0728">SH3 domain</keyword>
<protein>
    <recommendedName>
        <fullName evidence="4">SH3 domain-containing protein</fullName>
    </recommendedName>
</protein>
<feature type="compositionally biased region" description="Basic and acidic residues" evidence="3">
    <location>
        <begin position="683"/>
        <end position="702"/>
    </location>
</feature>
<dbReference type="PROSITE" id="PS50002">
    <property type="entry name" value="SH3"/>
    <property type="match status" value="1"/>
</dbReference>
<feature type="region of interest" description="Disordered" evidence="3">
    <location>
        <begin position="327"/>
        <end position="380"/>
    </location>
</feature>
<sequence length="1096" mass="120234">MARPGLVRAGLDTLDLQDQDNPSAAEHLKHPDGEVAPHQAAELHHVVEERHSEEQSLHEAWNMAGRLTDEPEAIDRAQADHDHDQDRADGSRQDGVEGGEGSESEVEGEDDMMDRISSSPSIDDGGSTLPSSPPENAPALYPQHKQITARRWKVWAPTRSSSLSPPPTTTPMCEHFNSSSISPLSVSSFVNSEGSSPFVQTPQHLPLRLKEGGGPQPFSSHHRVGRYGHNLDAGPDTKDERNKVKGSEFSDSYLAGPDCNEYNEDRDRLSDRRVPAQNHFRPGDYHFRRRSFISDLEDGSSYALEQSPSLTSIGSIGSANLDDVLLPVDDPLLDHPPPSPSSSSSSWDDTSEDSDQGCGQGRTAINDDADDDFFNNPNPRFTDSGWSGECLREAEDIDFEFVYALHTFVATVEGQANATKGDTMVLLDDSNSYWWLVRVVKDSSIGYLPAEHIETPTERLARLNKHRNIDVGVKGLLNPDSTDLAQLSATMLGDNSEKSRNPLKKAMRRRNAKTVQFAAPTYVEASDYDYSTEDEEAAAVDVNQSQDAAHVEDAQQLNGEPEPRESVDSRTSEDEEGRTSTPTKRASFDREQAATHNYTPSIDDPESSPKLVDKTEAAPLKSRKGTPRNADSFLKDDSIETKKITITPGLLREDNMSVKSASSESARGNSLENLVKTPSPTEQRTEPPNKKETKEKKKEKQKGGMLSGLFKKKDKKDKKAAKEDVVNGNESDMEKASNEFQRASPRGSPLQSGGNSPVDRAGAVHAGKQQQSPADGNVQKPKQQPVKAASPVQEPTKEAENRAFVAELPGDEAAQEMAVEWNDHAQYQRQLQAQAQAEKEGGILSPIKNVLSPSSAEPKPKKAKRSKNRVELDDFDESPTEDDEEEGPNPFKEQEERQRANSKEEERLSESPVEVMPGTFMHGTEIVHIPTPGDGAEESSSEEDGPESLTSSPSIIEHPAEPREASERRDADEEDDEETPKGSRSPDADTEIEKQQEPQRGLSVDSSVGDGASRLSPNSAATSWSDSSLRAWYDDGSEVKDMLTMIHDRANTVSVNHDHPMMVGLFAEERKGVQKMMGDLDGLLGSYLQRKGISLG</sequence>
<feature type="compositionally biased region" description="Polar residues" evidence="3">
    <location>
        <begin position="657"/>
        <end position="682"/>
    </location>
</feature>
<dbReference type="InterPro" id="IPR036028">
    <property type="entry name" value="SH3-like_dom_sf"/>
</dbReference>
<dbReference type="Gene3D" id="2.30.30.40">
    <property type="entry name" value="SH3 Domains"/>
    <property type="match status" value="1"/>
</dbReference>
<dbReference type="InterPro" id="IPR053039">
    <property type="entry name" value="Polarity_Bud-Selection_Reg"/>
</dbReference>
<dbReference type="GO" id="GO:0008104">
    <property type="term" value="P:intracellular protein localization"/>
    <property type="evidence" value="ECO:0007669"/>
    <property type="project" value="TreeGrafter"/>
</dbReference>
<feature type="region of interest" description="Disordered" evidence="3">
    <location>
        <begin position="206"/>
        <end position="283"/>
    </location>
</feature>
<feature type="compositionally biased region" description="Basic residues" evidence="3">
    <location>
        <begin position="710"/>
        <end position="719"/>
    </location>
</feature>
<dbReference type="AlphaFoldDB" id="A0A3M7I7B0"/>
<feature type="region of interest" description="Disordered" evidence="3">
    <location>
        <begin position="549"/>
        <end position="1026"/>
    </location>
</feature>
<feature type="compositionally biased region" description="Basic and acidic residues" evidence="3">
    <location>
        <begin position="633"/>
        <end position="643"/>
    </location>
</feature>
<feature type="compositionally biased region" description="Basic and acidic residues" evidence="3">
    <location>
        <begin position="958"/>
        <end position="971"/>
    </location>
</feature>
<evidence type="ECO:0000256" key="1">
    <source>
        <dbReference type="ARBA" id="ARBA00022443"/>
    </source>
</evidence>
<feature type="region of interest" description="Disordered" evidence="3">
    <location>
        <begin position="492"/>
        <end position="511"/>
    </location>
</feature>
<dbReference type="VEuPathDB" id="FungiDB:BTJ68_11825"/>
<feature type="compositionally biased region" description="Acidic residues" evidence="3">
    <location>
        <begin position="873"/>
        <end position="887"/>
    </location>
</feature>
<evidence type="ECO:0000256" key="2">
    <source>
        <dbReference type="PROSITE-ProRule" id="PRU00192"/>
    </source>
</evidence>
<feature type="compositionally biased region" description="Basic and acidic residues" evidence="3">
    <location>
        <begin position="67"/>
        <end position="95"/>
    </location>
</feature>
<feature type="compositionally biased region" description="Low complexity" evidence="3">
    <location>
        <begin position="825"/>
        <end position="836"/>
    </location>
</feature>
<evidence type="ECO:0000259" key="4">
    <source>
        <dbReference type="PROSITE" id="PS50002"/>
    </source>
</evidence>
<feature type="compositionally biased region" description="Basic and acidic residues" evidence="3">
    <location>
        <begin position="561"/>
        <end position="572"/>
    </location>
</feature>
<dbReference type="FunFam" id="2.30.30.40:FF:000035">
    <property type="entry name" value="SH3 domain containing protein"/>
    <property type="match status" value="1"/>
</dbReference>
<dbReference type="SMART" id="SM00326">
    <property type="entry name" value="SH3"/>
    <property type="match status" value="1"/>
</dbReference>
<dbReference type="Proteomes" id="UP000281677">
    <property type="component" value="Unassembled WGS sequence"/>
</dbReference>
<comment type="caution">
    <text evidence="5">The sequence shown here is derived from an EMBL/GenBank/DDBJ whole genome shotgun (WGS) entry which is preliminary data.</text>
</comment>
<dbReference type="GO" id="GO:0051286">
    <property type="term" value="C:cell tip"/>
    <property type="evidence" value="ECO:0007669"/>
    <property type="project" value="TreeGrafter"/>
</dbReference>
<feature type="compositionally biased region" description="Acidic residues" evidence="3">
    <location>
        <begin position="100"/>
        <end position="112"/>
    </location>
</feature>
<feature type="compositionally biased region" description="Polar residues" evidence="3">
    <location>
        <begin position="1015"/>
        <end position="1026"/>
    </location>
</feature>
<feature type="compositionally biased region" description="Basic residues" evidence="3">
    <location>
        <begin position="501"/>
        <end position="511"/>
    </location>
</feature>
<feature type="compositionally biased region" description="Basic and acidic residues" evidence="3">
    <location>
        <begin position="26"/>
        <end position="57"/>
    </location>
</feature>
<reference evidence="5 6" key="1">
    <citation type="journal article" date="2018" name="BMC Genomics">
        <title>Genomic evidence for intraspecific hybridization in a clonal and extremely halotolerant yeast.</title>
        <authorList>
            <person name="Gostincar C."/>
            <person name="Stajich J.E."/>
            <person name="Zupancic J."/>
            <person name="Zalar P."/>
            <person name="Gunde-Cimerman N."/>
        </authorList>
    </citation>
    <scope>NUCLEOTIDE SEQUENCE [LARGE SCALE GENOMIC DNA]</scope>
    <source>
        <strain evidence="5 6">EXF-120</strain>
    </source>
</reference>
<dbReference type="InterPro" id="IPR001452">
    <property type="entry name" value="SH3_domain"/>
</dbReference>
<evidence type="ECO:0000256" key="3">
    <source>
        <dbReference type="SAM" id="MobiDB-lite"/>
    </source>
</evidence>
<feature type="compositionally biased region" description="Basic and acidic residues" evidence="3">
    <location>
        <begin position="235"/>
        <end position="248"/>
    </location>
</feature>
<proteinExistence type="predicted"/>
<dbReference type="GO" id="GO:0015630">
    <property type="term" value="C:microtubule cytoskeleton"/>
    <property type="evidence" value="ECO:0007669"/>
    <property type="project" value="TreeGrafter"/>
</dbReference>